<keyword evidence="1" id="KW-0472">Membrane</keyword>
<accession>A0ABP9L2H3</accession>
<sequence length="237" mass="25862">MNASAPRNAAAPVLAIVLAVAYPLLAHWASHDGGGVPAAIAMADLMALVLVAPMLHGQVWAWALASVSAAALVWVAQTPFAQMLLLAPPMLFVGLVAWMFARSLRAPREALITRIVAAMERCEPAELPRELYRYSRRLTASWAILLAVLALANGALAMIAVPDGVLARLGHTPPVSIGQEAWSLFANLLNYGIVGGFFVGEYAMRRHLFPHRPYRHFFDFLRQMAALGPRFWRGLFD</sequence>
<feature type="transmembrane region" description="Helical" evidence="1">
    <location>
        <begin position="83"/>
        <end position="101"/>
    </location>
</feature>
<evidence type="ECO:0000256" key="1">
    <source>
        <dbReference type="SAM" id="Phobius"/>
    </source>
</evidence>
<feature type="transmembrane region" description="Helical" evidence="1">
    <location>
        <begin position="36"/>
        <end position="52"/>
    </location>
</feature>
<feature type="transmembrane region" description="Helical" evidence="1">
    <location>
        <begin position="181"/>
        <end position="204"/>
    </location>
</feature>
<evidence type="ECO:0000313" key="2">
    <source>
        <dbReference type="EMBL" id="GAA5068210.1"/>
    </source>
</evidence>
<keyword evidence="1" id="KW-1133">Transmembrane helix</keyword>
<organism evidence="2 3">
    <name type="scientific">Lysobacter panacisoli</name>
    <dbReference type="NCBI Taxonomy" id="1255263"/>
    <lineage>
        <taxon>Bacteria</taxon>
        <taxon>Pseudomonadati</taxon>
        <taxon>Pseudomonadota</taxon>
        <taxon>Gammaproteobacteria</taxon>
        <taxon>Lysobacterales</taxon>
        <taxon>Lysobacteraceae</taxon>
        <taxon>Lysobacter</taxon>
    </lineage>
</organism>
<reference evidence="3" key="1">
    <citation type="journal article" date="2019" name="Int. J. Syst. Evol. Microbiol.">
        <title>The Global Catalogue of Microorganisms (GCM) 10K type strain sequencing project: providing services to taxonomists for standard genome sequencing and annotation.</title>
        <authorList>
            <consortium name="The Broad Institute Genomics Platform"/>
            <consortium name="The Broad Institute Genome Sequencing Center for Infectious Disease"/>
            <person name="Wu L."/>
            <person name="Ma J."/>
        </authorList>
    </citation>
    <scope>NUCLEOTIDE SEQUENCE [LARGE SCALE GENOMIC DNA]</scope>
    <source>
        <strain evidence="3">JCM 19212</strain>
    </source>
</reference>
<keyword evidence="1" id="KW-0812">Transmembrane</keyword>
<protein>
    <submittedName>
        <fullName evidence="2">Ketosynthase</fullName>
    </submittedName>
</protein>
<proteinExistence type="predicted"/>
<feature type="transmembrane region" description="Helical" evidence="1">
    <location>
        <begin position="59"/>
        <end position="77"/>
    </location>
</feature>
<keyword evidence="3" id="KW-1185">Reference proteome</keyword>
<name>A0ABP9L2H3_9GAMM</name>
<dbReference type="EMBL" id="BAABKY010000001">
    <property type="protein sequence ID" value="GAA5068210.1"/>
    <property type="molecule type" value="Genomic_DNA"/>
</dbReference>
<comment type="caution">
    <text evidence="2">The sequence shown here is derived from an EMBL/GenBank/DDBJ whole genome shotgun (WGS) entry which is preliminary data.</text>
</comment>
<dbReference type="RefSeq" id="WP_158983075.1">
    <property type="nucleotide sequence ID" value="NZ_BAABKY010000001.1"/>
</dbReference>
<feature type="transmembrane region" description="Helical" evidence="1">
    <location>
        <begin position="139"/>
        <end position="161"/>
    </location>
</feature>
<dbReference type="Proteomes" id="UP001501083">
    <property type="component" value="Unassembled WGS sequence"/>
</dbReference>
<gene>
    <name evidence="2" type="ORF">GCM10025759_03750</name>
</gene>
<evidence type="ECO:0000313" key="3">
    <source>
        <dbReference type="Proteomes" id="UP001501083"/>
    </source>
</evidence>